<dbReference type="OrthoDB" id="10051975at2759"/>
<protein>
    <submittedName>
        <fullName evidence="2">Uncharacterized protein</fullName>
    </submittedName>
</protein>
<dbReference type="PANTHER" id="PTHR21505:SF15">
    <property type="entry name" value="RE18252P"/>
    <property type="match status" value="1"/>
</dbReference>
<gene>
    <name evidence="2" type="ORF">L798_04417</name>
</gene>
<evidence type="ECO:0000313" key="3">
    <source>
        <dbReference type="Proteomes" id="UP000027135"/>
    </source>
</evidence>
<proteinExistence type="predicted"/>
<dbReference type="STRING" id="136037.A0A067QFI7"/>
<reference evidence="2 3" key="1">
    <citation type="journal article" date="2014" name="Nat. Commun.">
        <title>Molecular traces of alternative social organization in a termite genome.</title>
        <authorList>
            <person name="Terrapon N."/>
            <person name="Li C."/>
            <person name="Robertson H.M."/>
            <person name="Ji L."/>
            <person name="Meng X."/>
            <person name="Booth W."/>
            <person name="Chen Z."/>
            <person name="Childers C.P."/>
            <person name="Glastad K.M."/>
            <person name="Gokhale K."/>
            <person name="Gowin J."/>
            <person name="Gronenberg W."/>
            <person name="Hermansen R.A."/>
            <person name="Hu H."/>
            <person name="Hunt B.G."/>
            <person name="Huylmans A.K."/>
            <person name="Khalil S.M."/>
            <person name="Mitchell R.D."/>
            <person name="Munoz-Torres M.C."/>
            <person name="Mustard J.A."/>
            <person name="Pan H."/>
            <person name="Reese J.T."/>
            <person name="Scharf M.E."/>
            <person name="Sun F."/>
            <person name="Vogel H."/>
            <person name="Xiao J."/>
            <person name="Yang W."/>
            <person name="Yang Z."/>
            <person name="Yang Z."/>
            <person name="Zhou J."/>
            <person name="Zhu J."/>
            <person name="Brent C.S."/>
            <person name="Elsik C.G."/>
            <person name="Goodisman M.A."/>
            <person name="Liberles D.A."/>
            <person name="Roe R.M."/>
            <person name="Vargo E.L."/>
            <person name="Vilcinskas A."/>
            <person name="Wang J."/>
            <person name="Bornberg-Bauer E."/>
            <person name="Korb J."/>
            <person name="Zhang G."/>
            <person name="Liebig J."/>
        </authorList>
    </citation>
    <scope>NUCLEOTIDE SEQUENCE [LARGE SCALE GENOMIC DNA]</scope>
    <source>
        <tissue evidence="2">Whole organism</tissue>
    </source>
</reference>
<evidence type="ECO:0000256" key="1">
    <source>
        <dbReference type="SAM" id="MobiDB-lite"/>
    </source>
</evidence>
<dbReference type="AlphaFoldDB" id="A0A067QFI7"/>
<accession>A0A067QFI7</accession>
<dbReference type="EMBL" id="KK853625">
    <property type="protein sequence ID" value="KDR04205.1"/>
    <property type="molecule type" value="Genomic_DNA"/>
</dbReference>
<sequence length="297" mass="33084">MKTVHGILGGIHSSMDLRWEMSHPLPVGTTNQAEETCSMEVSFHTPDIRSNKCDNNYEDLKKKMTTLLASYRREKSRIKKSHLTGSAAGTVYVSKWFAFNEFDFMADKNTPNNTVDTLPDEPGTSHCAETSGFEYQNEELAVEGITSSRTPEAPRRKRTRTDPKSASAEAKENQTMLLEAFDILKSSVTTPTDPYFTYGQYIANELRKYDPSTLSQVKRAINNVIFEADIGNYTQNYSQSGRSESVIRTPTATSSPASVQTTSLATTYLTEEENQANEAVGTTNLEEVIGYFSSNIE</sequence>
<name>A0A067QFI7_ZOONE</name>
<dbReference type="eggNOG" id="ENOG502STR5">
    <property type="taxonomic scope" value="Eukaryota"/>
</dbReference>
<dbReference type="Proteomes" id="UP000027135">
    <property type="component" value="Unassembled WGS sequence"/>
</dbReference>
<evidence type="ECO:0000313" key="2">
    <source>
        <dbReference type="EMBL" id="KDR04205.1"/>
    </source>
</evidence>
<organism evidence="2 3">
    <name type="scientific">Zootermopsis nevadensis</name>
    <name type="common">Dampwood termite</name>
    <dbReference type="NCBI Taxonomy" id="136037"/>
    <lineage>
        <taxon>Eukaryota</taxon>
        <taxon>Metazoa</taxon>
        <taxon>Ecdysozoa</taxon>
        <taxon>Arthropoda</taxon>
        <taxon>Hexapoda</taxon>
        <taxon>Insecta</taxon>
        <taxon>Pterygota</taxon>
        <taxon>Neoptera</taxon>
        <taxon>Polyneoptera</taxon>
        <taxon>Dictyoptera</taxon>
        <taxon>Blattodea</taxon>
        <taxon>Blattoidea</taxon>
        <taxon>Termitoidae</taxon>
        <taxon>Termopsidae</taxon>
        <taxon>Zootermopsis</taxon>
    </lineage>
</organism>
<dbReference type="PANTHER" id="PTHR21505">
    <property type="entry name" value="MADF DOMAIN-CONTAINING PROTEIN-RELATED"/>
    <property type="match status" value="1"/>
</dbReference>
<feature type="region of interest" description="Disordered" evidence="1">
    <location>
        <begin position="138"/>
        <end position="172"/>
    </location>
</feature>
<dbReference type="InParanoid" id="A0A067QFI7"/>
<keyword evidence="3" id="KW-1185">Reference proteome</keyword>